<gene>
    <name evidence="3" type="ORF">OUY22_29030</name>
</gene>
<dbReference type="Proteomes" id="UP001144036">
    <property type="component" value="Unassembled WGS sequence"/>
</dbReference>
<dbReference type="RefSeq" id="WP_270158372.1">
    <property type="nucleotide sequence ID" value="NZ_JAPNNL010000158.1"/>
</dbReference>
<dbReference type="EMBL" id="JAPNNL010000158">
    <property type="protein sequence ID" value="MDA0637469.1"/>
    <property type="molecule type" value="Genomic_DNA"/>
</dbReference>
<keyword evidence="4" id="KW-1185">Reference proteome</keyword>
<protein>
    <submittedName>
        <fullName evidence="3">Uncharacterized protein</fullName>
    </submittedName>
</protein>
<proteinExistence type="predicted"/>
<name>A0ABT4SJV2_9ACTN</name>
<accession>A0ABT4SJV2</accession>
<evidence type="ECO:0000313" key="3">
    <source>
        <dbReference type="EMBL" id="MDA0637469.1"/>
    </source>
</evidence>
<feature type="chain" id="PRO_5046232809" evidence="2">
    <location>
        <begin position="32"/>
        <end position="104"/>
    </location>
</feature>
<evidence type="ECO:0000256" key="2">
    <source>
        <dbReference type="SAM" id="SignalP"/>
    </source>
</evidence>
<organism evidence="3 4">
    <name type="scientific">Nonomuraea corallina</name>
    <dbReference type="NCBI Taxonomy" id="2989783"/>
    <lineage>
        <taxon>Bacteria</taxon>
        <taxon>Bacillati</taxon>
        <taxon>Actinomycetota</taxon>
        <taxon>Actinomycetes</taxon>
        <taxon>Streptosporangiales</taxon>
        <taxon>Streptosporangiaceae</taxon>
        <taxon>Nonomuraea</taxon>
    </lineage>
</organism>
<feature type="region of interest" description="Disordered" evidence="1">
    <location>
        <begin position="80"/>
        <end position="104"/>
    </location>
</feature>
<evidence type="ECO:0000313" key="4">
    <source>
        <dbReference type="Proteomes" id="UP001144036"/>
    </source>
</evidence>
<feature type="signal peptide" evidence="2">
    <location>
        <begin position="1"/>
        <end position="31"/>
    </location>
</feature>
<comment type="caution">
    <text evidence="3">The sequence shown here is derived from an EMBL/GenBank/DDBJ whole genome shotgun (WGS) entry which is preliminary data.</text>
</comment>
<sequence length="104" mass="10821">MGSKLKRVLQATAISGIMAGALALPATAAHAGPSNCSSAPYGSNGWWAFCGKGDGTYQAWVRCYRIGTSKYTVRWGQWRSPGGSPSTVNCQSTEEVGGGGYLLS</sequence>
<evidence type="ECO:0000256" key="1">
    <source>
        <dbReference type="SAM" id="MobiDB-lite"/>
    </source>
</evidence>
<keyword evidence="2" id="KW-0732">Signal</keyword>
<reference evidence="3" key="1">
    <citation type="submission" date="2022-11" db="EMBL/GenBank/DDBJ databases">
        <title>Nonomuraea corallina sp. nov., a new species of the genus Nonomuraea isolated from sea side sediment in Thai sea.</title>
        <authorList>
            <person name="Ngamcharungchit C."/>
            <person name="Matsumoto A."/>
            <person name="Suriyachadkun C."/>
            <person name="Panbangred W."/>
            <person name="Inahashi Y."/>
            <person name="Intra B."/>
        </authorList>
    </citation>
    <scope>NUCLEOTIDE SEQUENCE</scope>
    <source>
        <strain evidence="3">MCN248</strain>
    </source>
</reference>
<feature type="compositionally biased region" description="Polar residues" evidence="1">
    <location>
        <begin position="83"/>
        <end position="94"/>
    </location>
</feature>